<evidence type="ECO:0000313" key="2">
    <source>
        <dbReference type="Proteomes" id="UP000030655"/>
    </source>
</evidence>
<dbReference type="STRING" id="1288291.A0A059EWD5"/>
<dbReference type="Proteomes" id="UP000030655">
    <property type="component" value="Unassembled WGS sequence"/>
</dbReference>
<dbReference type="EMBL" id="KK365320">
    <property type="protein sequence ID" value="KCZ79230.1"/>
    <property type="molecule type" value="Genomic_DNA"/>
</dbReference>
<sequence length="184" mass="21462">MKVIFITNKEIRFKQFQLLSPWDAVMVKYFESLDYKREKVHIILPKNISINVGKNDLFIVDNLTYELYAFNNHPVKNTRFLIDIGFENIKKVAELRGRRMIQRTQFKILDSSFGFVKKIDTTVVGSFLVDEETDTMDFDELFVLDSFLVPYSKIPLKESAIVGSIGMATKLFVDWGIKNNLDFK</sequence>
<dbReference type="AlphaFoldDB" id="A0A059EWD5"/>
<organism evidence="1 2">
    <name type="scientific">Anncaliia algerae PRA339</name>
    <dbReference type="NCBI Taxonomy" id="1288291"/>
    <lineage>
        <taxon>Eukaryota</taxon>
        <taxon>Fungi</taxon>
        <taxon>Fungi incertae sedis</taxon>
        <taxon>Microsporidia</taxon>
        <taxon>Tubulinosematoidea</taxon>
        <taxon>Tubulinosematidae</taxon>
        <taxon>Anncaliia</taxon>
    </lineage>
</organism>
<proteinExistence type="predicted"/>
<evidence type="ECO:0000313" key="1">
    <source>
        <dbReference type="EMBL" id="KCZ79230.1"/>
    </source>
</evidence>
<reference evidence="1 2" key="2">
    <citation type="submission" date="2014-03" db="EMBL/GenBank/DDBJ databases">
        <title>The Genome Sequence of Anncaliia algerae insect isolate PRA339.</title>
        <authorList>
            <consortium name="The Broad Institute Genome Sequencing Platform"/>
            <consortium name="The Broad Institute Genome Sequencing Center for Infectious Disease"/>
            <person name="Cuomo C."/>
            <person name="Becnel J."/>
            <person name="Sanscrainte N."/>
            <person name="Walker B."/>
            <person name="Young S.K."/>
            <person name="Zeng Q."/>
            <person name="Gargeya S."/>
            <person name="Fitzgerald M."/>
            <person name="Haas B."/>
            <person name="Abouelleil A."/>
            <person name="Alvarado L."/>
            <person name="Arachchi H.M."/>
            <person name="Berlin A.M."/>
            <person name="Chapman S.B."/>
            <person name="Dewar J."/>
            <person name="Goldberg J."/>
            <person name="Griggs A."/>
            <person name="Gujja S."/>
            <person name="Hansen M."/>
            <person name="Howarth C."/>
            <person name="Imamovic A."/>
            <person name="Larimer J."/>
            <person name="McCowan C."/>
            <person name="Murphy C."/>
            <person name="Neiman D."/>
            <person name="Pearson M."/>
            <person name="Priest M."/>
            <person name="Roberts A."/>
            <person name="Saif S."/>
            <person name="Shea T."/>
            <person name="Sisk P."/>
            <person name="Sykes S."/>
            <person name="Wortman J."/>
            <person name="Nusbaum C."/>
            <person name="Birren B."/>
        </authorList>
    </citation>
    <scope>NUCLEOTIDE SEQUENCE [LARGE SCALE GENOMIC DNA]</scope>
    <source>
        <strain evidence="1 2">PRA339</strain>
    </source>
</reference>
<accession>A0A059EWD5</accession>
<dbReference type="HOGENOM" id="CLU_1467815_0_0_1"/>
<dbReference type="VEuPathDB" id="MicrosporidiaDB:H312_03377"/>
<dbReference type="OrthoDB" id="2186435at2759"/>
<reference evidence="2" key="1">
    <citation type="submission" date="2013-02" db="EMBL/GenBank/DDBJ databases">
        <authorList>
            <consortium name="The Broad Institute Genome Sequencing Platform"/>
            <person name="Cuomo C."/>
            <person name="Becnel J."/>
            <person name="Sanscrainte N."/>
            <person name="Walker B."/>
            <person name="Young S.K."/>
            <person name="Zeng Q."/>
            <person name="Gargeya S."/>
            <person name="Fitzgerald M."/>
            <person name="Haas B."/>
            <person name="Abouelleil A."/>
            <person name="Alvarado L."/>
            <person name="Arachchi H.M."/>
            <person name="Berlin A.M."/>
            <person name="Chapman S.B."/>
            <person name="Dewar J."/>
            <person name="Goldberg J."/>
            <person name="Griggs A."/>
            <person name="Gujja S."/>
            <person name="Hansen M."/>
            <person name="Howarth C."/>
            <person name="Imamovic A."/>
            <person name="Larimer J."/>
            <person name="McCowan C."/>
            <person name="Murphy C."/>
            <person name="Neiman D."/>
            <person name="Pearson M."/>
            <person name="Priest M."/>
            <person name="Roberts A."/>
            <person name="Saif S."/>
            <person name="Shea T."/>
            <person name="Sisk P."/>
            <person name="Sykes S."/>
            <person name="Wortman J."/>
            <person name="Nusbaum C."/>
            <person name="Birren B."/>
        </authorList>
    </citation>
    <scope>NUCLEOTIDE SEQUENCE [LARGE SCALE GENOMIC DNA]</scope>
    <source>
        <strain evidence="2">PRA339</strain>
    </source>
</reference>
<keyword evidence="2" id="KW-1185">Reference proteome</keyword>
<name>A0A059EWD5_9MICR</name>
<gene>
    <name evidence="1" type="ORF">H312_03377</name>
</gene>
<protein>
    <submittedName>
        <fullName evidence="1">Uncharacterized protein</fullName>
    </submittedName>
</protein>